<dbReference type="NCBIfam" id="TIGR01451">
    <property type="entry name" value="B_ant_repeat"/>
    <property type="match status" value="1"/>
</dbReference>
<comment type="caution">
    <text evidence="2">The sequence shown here is derived from an EMBL/GenBank/DDBJ whole genome shotgun (WGS) entry which is preliminary data.</text>
</comment>
<protein>
    <submittedName>
        <fullName evidence="2">DUF11 domain-containing protein</fullName>
    </submittedName>
</protein>
<dbReference type="InterPro" id="IPR001434">
    <property type="entry name" value="OmcB-like_DUF11"/>
</dbReference>
<dbReference type="Pfam" id="PF01345">
    <property type="entry name" value="DUF11"/>
    <property type="match status" value="1"/>
</dbReference>
<reference evidence="2 3" key="1">
    <citation type="journal article" date="2021" name="Int. J. Syst. Evol. Microbiol.">
        <title>Amazonocrinis nigriterrae gen. nov., sp. nov., Atlanticothrix silvestris gen. nov., sp. nov. and Dendronalium phyllosphericum gen. nov., sp. nov., nostocacean cyanobacteria from Brazilian environments.</title>
        <authorList>
            <person name="Alvarenga D.O."/>
            <person name="Andreote A.P.D."/>
            <person name="Branco L.H.Z."/>
            <person name="Delbaje E."/>
            <person name="Cruz R.B."/>
            <person name="Varani A.M."/>
            <person name="Fiore M.F."/>
        </authorList>
    </citation>
    <scope>NUCLEOTIDE SEQUENCE [LARGE SCALE GENOMIC DNA]</scope>
    <source>
        <strain evidence="2 3">CENA369</strain>
    </source>
</reference>
<dbReference type="InterPro" id="IPR013783">
    <property type="entry name" value="Ig-like_fold"/>
</dbReference>
<accession>A0A8J7HZR2</accession>
<keyword evidence="3" id="KW-1185">Reference proteome</keyword>
<evidence type="ECO:0000259" key="1">
    <source>
        <dbReference type="Pfam" id="PF01345"/>
    </source>
</evidence>
<dbReference type="InterPro" id="IPR047589">
    <property type="entry name" value="DUF11_rpt"/>
</dbReference>
<dbReference type="AlphaFoldDB" id="A0A8J7HZR2"/>
<dbReference type="Gene3D" id="2.60.40.10">
    <property type="entry name" value="Immunoglobulins"/>
    <property type="match status" value="1"/>
</dbReference>
<organism evidence="2 3">
    <name type="scientific">Dendronalium phyllosphericum CENA369</name>
    <dbReference type="NCBI Taxonomy" id="1725256"/>
    <lineage>
        <taxon>Bacteria</taxon>
        <taxon>Bacillati</taxon>
        <taxon>Cyanobacteriota</taxon>
        <taxon>Cyanophyceae</taxon>
        <taxon>Nostocales</taxon>
        <taxon>Nostocaceae</taxon>
        <taxon>Dendronalium</taxon>
        <taxon>Dendronalium phyllosphericum</taxon>
    </lineage>
</organism>
<sequence length="539" mass="58546">MYFHIFKSAFINKKKDISEEISSALHAEKQKQNNFIGSLCQRLTAVVLLGSMLYTTTPTTAQAQQAESPVAAQPLLNLTNQATYTYTNPATDAPYQGISSQINLTPNLLVDPLGRILGCAGAVLPDYTGFSVGIYEPLPNDPTKTELGQLVSLTRTELPDVPNNNIPGGKTPNIENSNPYFITNNQAGIYNFLLDPNKGQTTPGKTYIFVVNPPQNSIYQQRRIEIQIIDNTDTSNNGVIRYTASALDGQPINLQGETKVEGKLVLVPNAELVGLDLFTFEFTTNMCQATQVQLVKTGDRATAAPGDTVIYRLSVRNLADADLNNVTVTDTLPLGFNFLAKSVRGEINGQLVTVNSERNGNTVTFRTNTNIPIGKVLNVAYAAQLTNDSQRGTGRNSAIVNALRADNRFSIKDGPATHQLKIRSGILSDCGTIIGRVFIDKNFDGEQQAGEPGVPNAVIYLEDGNRITTDPNGLFSVANVLPGSHTGVLDLSSIPGYTLAPNRKFRERNSQSRLVRLEPSGLVRMNFAVTPTSQEQVKK</sequence>
<gene>
    <name evidence="2" type="ORF">I8752_09790</name>
</gene>
<feature type="domain" description="DUF11" evidence="1">
    <location>
        <begin position="292"/>
        <end position="392"/>
    </location>
</feature>
<evidence type="ECO:0000313" key="3">
    <source>
        <dbReference type="Proteomes" id="UP000662314"/>
    </source>
</evidence>
<dbReference type="SUPFAM" id="SSF117074">
    <property type="entry name" value="Hypothetical protein PA1324"/>
    <property type="match status" value="1"/>
</dbReference>
<evidence type="ECO:0000313" key="2">
    <source>
        <dbReference type="EMBL" id="MBH8573299.1"/>
    </source>
</evidence>
<proteinExistence type="predicted"/>
<dbReference type="Proteomes" id="UP000662314">
    <property type="component" value="Unassembled WGS sequence"/>
</dbReference>
<dbReference type="EMBL" id="JAECZA010000029">
    <property type="protein sequence ID" value="MBH8573299.1"/>
    <property type="molecule type" value="Genomic_DNA"/>
</dbReference>
<name>A0A8J7HZR2_9NOST</name>
<dbReference type="Gene3D" id="2.60.40.740">
    <property type="match status" value="1"/>
</dbReference>